<dbReference type="Pfam" id="PF00571">
    <property type="entry name" value="CBS"/>
    <property type="match status" value="2"/>
</dbReference>
<dbReference type="InterPro" id="IPR046342">
    <property type="entry name" value="CBS_dom_sf"/>
</dbReference>
<dbReference type="AlphaFoldDB" id="A0A8J3UK58"/>
<dbReference type="CDD" id="cd04622">
    <property type="entry name" value="CBS_pair_HRP1_like"/>
    <property type="match status" value="1"/>
</dbReference>
<dbReference type="PANTHER" id="PTHR43080:SF2">
    <property type="entry name" value="CBS DOMAIN-CONTAINING PROTEIN"/>
    <property type="match status" value="1"/>
</dbReference>
<dbReference type="PANTHER" id="PTHR43080">
    <property type="entry name" value="CBS DOMAIN-CONTAINING PROTEIN CBSX3, MITOCHONDRIAL"/>
    <property type="match status" value="1"/>
</dbReference>
<comment type="caution">
    <text evidence="4">The sequence shown here is derived from an EMBL/GenBank/DDBJ whole genome shotgun (WGS) entry which is preliminary data.</text>
</comment>
<dbReference type="Proteomes" id="UP000644610">
    <property type="component" value="Unassembled WGS sequence"/>
</dbReference>
<evidence type="ECO:0000313" key="5">
    <source>
        <dbReference type="Proteomes" id="UP000644610"/>
    </source>
</evidence>
<organism evidence="4 5">
    <name type="scientific">Planotetraspora silvatica</name>
    <dbReference type="NCBI Taxonomy" id="234614"/>
    <lineage>
        <taxon>Bacteria</taxon>
        <taxon>Bacillati</taxon>
        <taxon>Actinomycetota</taxon>
        <taxon>Actinomycetes</taxon>
        <taxon>Streptosporangiales</taxon>
        <taxon>Streptosporangiaceae</taxon>
        <taxon>Planotetraspora</taxon>
    </lineage>
</organism>
<dbReference type="SMART" id="SM00116">
    <property type="entry name" value="CBS"/>
    <property type="match status" value="2"/>
</dbReference>
<dbReference type="PROSITE" id="PS51371">
    <property type="entry name" value="CBS"/>
    <property type="match status" value="2"/>
</dbReference>
<keyword evidence="1 2" id="KW-0129">CBS domain</keyword>
<proteinExistence type="predicted"/>
<reference evidence="4" key="1">
    <citation type="submission" date="2021-01" db="EMBL/GenBank/DDBJ databases">
        <title>Whole genome shotgun sequence of Planotetraspora silvatica NBRC 100141.</title>
        <authorList>
            <person name="Komaki H."/>
            <person name="Tamura T."/>
        </authorList>
    </citation>
    <scope>NUCLEOTIDE SEQUENCE</scope>
    <source>
        <strain evidence="4">NBRC 100141</strain>
    </source>
</reference>
<evidence type="ECO:0000313" key="4">
    <source>
        <dbReference type="EMBL" id="GII46457.1"/>
    </source>
</evidence>
<name>A0A8J3UK58_9ACTN</name>
<gene>
    <name evidence="4" type="primary">hrp1</name>
    <name evidence="4" type="ORF">Psi02_28810</name>
</gene>
<dbReference type="Gene3D" id="3.10.580.10">
    <property type="entry name" value="CBS-domain"/>
    <property type="match status" value="1"/>
</dbReference>
<protein>
    <submittedName>
        <fullName evidence="4">Hypoxic response protein 1</fullName>
    </submittedName>
</protein>
<dbReference type="InterPro" id="IPR000644">
    <property type="entry name" value="CBS_dom"/>
</dbReference>
<dbReference type="InterPro" id="IPR051257">
    <property type="entry name" value="Diverse_CBS-Domain"/>
</dbReference>
<evidence type="ECO:0000256" key="1">
    <source>
        <dbReference type="ARBA" id="ARBA00023122"/>
    </source>
</evidence>
<accession>A0A8J3UK58</accession>
<dbReference type="EMBL" id="BOOQ01000017">
    <property type="protein sequence ID" value="GII46457.1"/>
    <property type="molecule type" value="Genomic_DNA"/>
</dbReference>
<evidence type="ECO:0000256" key="2">
    <source>
        <dbReference type="PROSITE-ProRule" id="PRU00703"/>
    </source>
</evidence>
<feature type="domain" description="CBS" evidence="3">
    <location>
        <begin position="18"/>
        <end position="76"/>
    </location>
</feature>
<sequence length="149" mass="16186">MREIPKGEIPVTTAREIMHPGVECVGEHQTLRAAAVLMRDLDVGALPICGDDDRLQGILTDRDIVTKCVAIGCDPMTMTAGQLAQGKPVTITADADVGRVLQTMEESRIRRLPVIEDHRLVGLITEADLARHLPEEEVGHFVESVCATP</sequence>
<evidence type="ECO:0000259" key="3">
    <source>
        <dbReference type="PROSITE" id="PS51371"/>
    </source>
</evidence>
<dbReference type="SUPFAM" id="SSF54631">
    <property type="entry name" value="CBS-domain pair"/>
    <property type="match status" value="1"/>
</dbReference>
<feature type="domain" description="CBS" evidence="3">
    <location>
        <begin position="78"/>
        <end position="144"/>
    </location>
</feature>
<keyword evidence="5" id="KW-1185">Reference proteome</keyword>